<dbReference type="Proteomes" id="UP000789920">
    <property type="component" value="Unassembled WGS sequence"/>
</dbReference>
<proteinExistence type="predicted"/>
<accession>A0ACA9MCJ8</accession>
<organism evidence="1 2">
    <name type="scientific">Racocetra persica</name>
    <dbReference type="NCBI Taxonomy" id="160502"/>
    <lineage>
        <taxon>Eukaryota</taxon>
        <taxon>Fungi</taxon>
        <taxon>Fungi incertae sedis</taxon>
        <taxon>Mucoromycota</taxon>
        <taxon>Glomeromycotina</taxon>
        <taxon>Glomeromycetes</taxon>
        <taxon>Diversisporales</taxon>
        <taxon>Gigasporaceae</taxon>
        <taxon>Racocetra</taxon>
    </lineage>
</organism>
<name>A0ACA9MCJ8_9GLOM</name>
<gene>
    <name evidence="1" type="ORF">RPERSI_LOCUS5135</name>
</gene>
<protein>
    <submittedName>
        <fullName evidence="1">23655_t:CDS:1</fullName>
    </submittedName>
</protein>
<reference evidence="1" key="1">
    <citation type="submission" date="2021-06" db="EMBL/GenBank/DDBJ databases">
        <authorList>
            <person name="Kallberg Y."/>
            <person name="Tangrot J."/>
            <person name="Rosling A."/>
        </authorList>
    </citation>
    <scope>NUCLEOTIDE SEQUENCE</scope>
    <source>
        <strain evidence="1">MA461A</strain>
    </source>
</reference>
<dbReference type="EMBL" id="CAJVQC010007540">
    <property type="protein sequence ID" value="CAG8580724.1"/>
    <property type="molecule type" value="Genomic_DNA"/>
</dbReference>
<comment type="caution">
    <text evidence="1">The sequence shown here is derived from an EMBL/GenBank/DDBJ whole genome shotgun (WGS) entry which is preliminary data.</text>
</comment>
<evidence type="ECO:0000313" key="2">
    <source>
        <dbReference type="Proteomes" id="UP000789920"/>
    </source>
</evidence>
<evidence type="ECO:0000313" key="1">
    <source>
        <dbReference type="EMBL" id="CAG8580724.1"/>
    </source>
</evidence>
<sequence>MRIIVSLPKNQIGDLRGFTKKISCLSPSDIRSCPLIENDTCNITAFVRIINDPSYSNAESIPLAMQRAFYQLQVSDTPVGTTALTRCFGWDSSDCFMPHDVQEFDRLLLDNLEAIGKNLNRFTSAYILVYICESDIDFVLSPVLDKDIPEHWQRRLAEEKALYEQRKKEAEERHLYLTIKIVISITFEYHQGFDLAKVKPTDSKSYGHSKNQDSI</sequence>
<keyword evidence="2" id="KW-1185">Reference proteome</keyword>